<dbReference type="EMBL" id="VVIM01000011">
    <property type="protein sequence ID" value="KAB0790908.1"/>
    <property type="molecule type" value="Genomic_DNA"/>
</dbReference>
<feature type="transmembrane region" description="Helical" evidence="5">
    <location>
        <begin position="148"/>
        <end position="168"/>
    </location>
</feature>
<keyword evidence="2 5" id="KW-0812">Transmembrane</keyword>
<feature type="transmembrane region" description="Helical" evidence="5">
    <location>
        <begin position="322"/>
        <end position="344"/>
    </location>
</feature>
<dbReference type="InterPro" id="IPR005828">
    <property type="entry name" value="MFS_sugar_transport-like"/>
</dbReference>
<feature type="transmembrane region" description="Helical" evidence="5">
    <location>
        <begin position="421"/>
        <end position="439"/>
    </location>
</feature>
<feature type="transmembrane region" description="Helical" evidence="5">
    <location>
        <begin position="12"/>
        <end position="32"/>
    </location>
</feature>
<feature type="domain" description="Major facilitator superfamily (MFS) profile" evidence="6">
    <location>
        <begin position="15"/>
        <end position="444"/>
    </location>
</feature>
<feature type="transmembrane region" description="Helical" evidence="5">
    <location>
        <begin position="62"/>
        <end position="81"/>
    </location>
</feature>
<dbReference type="GO" id="GO:0016020">
    <property type="term" value="C:membrane"/>
    <property type="evidence" value="ECO:0007669"/>
    <property type="project" value="UniProtKB-SubCell"/>
</dbReference>
<name>A0A5N4A0W6_PHOPY</name>
<accession>A0A5N4A0W6</accession>
<dbReference type="PANTHER" id="PTHR48021:SF24">
    <property type="entry name" value="MAJOR FACILITATOR SUPERFAMILY (MFS) PROFILE DOMAIN-CONTAINING PROTEIN"/>
    <property type="match status" value="1"/>
</dbReference>
<dbReference type="InterPro" id="IPR020846">
    <property type="entry name" value="MFS_dom"/>
</dbReference>
<dbReference type="Proteomes" id="UP000327044">
    <property type="component" value="Unassembled WGS sequence"/>
</dbReference>
<feature type="transmembrane region" description="Helical" evidence="5">
    <location>
        <begin position="388"/>
        <end position="409"/>
    </location>
</feature>
<dbReference type="AlphaFoldDB" id="A0A5N4A0W6"/>
<keyword evidence="8" id="KW-1185">Reference proteome</keyword>
<comment type="subcellular location">
    <subcellularLocation>
        <location evidence="1">Membrane</location>
        <topology evidence="1">Multi-pass membrane protein</topology>
    </subcellularLocation>
</comment>
<dbReference type="InterPro" id="IPR050549">
    <property type="entry name" value="MFS_Trehalose_Transporter"/>
</dbReference>
<evidence type="ECO:0000313" key="8">
    <source>
        <dbReference type="Proteomes" id="UP000327044"/>
    </source>
</evidence>
<evidence type="ECO:0000256" key="3">
    <source>
        <dbReference type="ARBA" id="ARBA00022989"/>
    </source>
</evidence>
<dbReference type="PROSITE" id="PS50850">
    <property type="entry name" value="MFS"/>
    <property type="match status" value="1"/>
</dbReference>
<dbReference type="SUPFAM" id="SSF103473">
    <property type="entry name" value="MFS general substrate transporter"/>
    <property type="match status" value="1"/>
</dbReference>
<proteinExistence type="predicted"/>
<feature type="transmembrane region" description="Helical" evidence="5">
    <location>
        <begin position="293"/>
        <end position="315"/>
    </location>
</feature>
<dbReference type="Pfam" id="PF00083">
    <property type="entry name" value="Sugar_tr"/>
    <property type="match status" value="1"/>
</dbReference>
<feature type="transmembrane region" description="Helical" evidence="5">
    <location>
        <begin position="248"/>
        <end position="270"/>
    </location>
</feature>
<sequence>MFNRLLAKLNIVNALLPQIYAGAVASSVHFWIGVVHTYSSVLIPQLRNGADALEITKNEEMWIINCVCLVALCQSVLGGILTDKFGRLPMLKSSLIFHAIGWVTIALGRSGSVLILGRTVTGIAVACVSCASLVYVAEVSTPTLRAPLLALSMVFHELGSLVTYIMGYLTSWRASAWITCGSGTIATLLVFSLPQSPSWLVSKNREPEARKSLRWFNRNDTDIVEKELETLKSEARGRVHKKIIMRNLILPTVYRPFLILTLLGFAQQFAGMSILARNSIIFFEELGTQFDPYIVFSCMALLRIFTGLGLVVIMGQFGRRPIMFIALLGVFLSMIMSGLYTAWIDEGTTHQTWVPLFMLNIYTIFMVTIATISATLLGELFPGDVRGLITNITWGLNNVYTFLSIFAYPSLLSGLHGIANVQFFFAGVSALACLILPFLPETHMKRLSEIEAHFSPDSRRKSVKKFNIEIDIIVI</sequence>
<gene>
    <name evidence="7" type="ORF">PPYR_02708</name>
</gene>
<comment type="caution">
    <text evidence="7">The sequence shown here is derived from an EMBL/GenBank/DDBJ whole genome shotgun (WGS) entry which is preliminary data.</text>
</comment>
<reference evidence="7 8" key="1">
    <citation type="journal article" date="2018" name="Elife">
        <title>Firefly genomes illuminate parallel origins of bioluminescence in beetles.</title>
        <authorList>
            <person name="Fallon T.R."/>
            <person name="Lower S.E."/>
            <person name="Chang C.H."/>
            <person name="Bessho-Uehara M."/>
            <person name="Martin G.J."/>
            <person name="Bewick A.J."/>
            <person name="Behringer M."/>
            <person name="Debat H.J."/>
            <person name="Wong I."/>
            <person name="Day J.C."/>
            <person name="Suvorov A."/>
            <person name="Silva C.J."/>
            <person name="Stanger-Hall K.F."/>
            <person name="Hall D.W."/>
            <person name="Schmitz R.J."/>
            <person name="Nelson D.R."/>
            <person name="Lewis S.M."/>
            <person name="Shigenobu S."/>
            <person name="Bybee S.M."/>
            <person name="Larracuente A.M."/>
            <person name="Oba Y."/>
            <person name="Weng J.K."/>
        </authorList>
    </citation>
    <scope>NUCLEOTIDE SEQUENCE [LARGE SCALE GENOMIC DNA]</scope>
    <source>
        <strain evidence="7">1611_PpyrPB1</strain>
        <tissue evidence="7">Whole body</tissue>
    </source>
</reference>
<dbReference type="OrthoDB" id="6339427at2759"/>
<evidence type="ECO:0000313" key="7">
    <source>
        <dbReference type="EMBL" id="KAB0790908.1"/>
    </source>
</evidence>
<feature type="transmembrane region" description="Helical" evidence="5">
    <location>
        <begin position="115"/>
        <end position="136"/>
    </location>
</feature>
<keyword evidence="3 5" id="KW-1133">Transmembrane helix</keyword>
<evidence type="ECO:0000259" key="6">
    <source>
        <dbReference type="PROSITE" id="PS50850"/>
    </source>
</evidence>
<organism evidence="7 8">
    <name type="scientific">Photinus pyralis</name>
    <name type="common">Common eastern firefly</name>
    <name type="synonym">Lampyris pyralis</name>
    <dbReference type="NCBI Taxonomy" id="7054"/>
    <lineage>
        <taxon>Eukaryota</taxon>
        <taxon>Metazoa</taxon>
        <taxon>Ecdysozoa</taxon>
        <taxon>Arthropoda</taxon>
        <taxon>Hexapoda</taxon>
        <taxon>Insecta</taxon>
        <taxon>Pterygota</taxon>
        <taxon>Neoptera</taxon>
        <taxon>Endopterygota</taxon>
        <taxon>Coleoptera</taxon>
        <taxon>Polyphaga</taxon>
        <taxon>Elateriformia</taxon>
        <taxon>Elateroidea</taxon>
        <taxon>Lampyridae</taxon>
        <taxon>Lampyrinae</taxon>
        <taxon>Photinus</taxon>
    </lineage>
</organism>
<dbReference type="InParanoid" id="A0A5N4A0W6"/>
<keyword evidence="4 5" id="KW-0472">Membrane</keyword>
<dbReference type="GO" id="GO:0022857">
    <property type="term" value="F:transmembrane transporter activity"/>
    <property type="evidence" value="ECO:0007669"/>
    <property type="project" value="InterPro"/>
</dbReference>
<dbReference type="InterPro" id="IPR036259">
    <property type="entry name" value="MFS_trans_sf"/>
</dbReference>
<feature type="transmembrane region" description="Helical" evidence="5">
    <location>
        <begin position="356"/>
        <end position="376"/>
    </location>
</feature>
<protein>
    <recommendedName>
        <fullName evidence="6">Major facilitator superfamily (MFS) profile domain-containing protein</fullName>
    </recommendedName>
</protein>
<feature type="transmembrane region" description="Helical" evidence="5">
    <location>
        <begin position="174"/>
        <end position="193"/>
    </location>
</feature>
<evidence type="ECO:0000256" key="4">
    <source>
        <dbReference type="ARBA" id="ARBA00023136"/>
    </source>
</evidence>
<dbReference type="Gene3D" id="1.20.1250.20">
    <property type="entry name" value="MFS general substrate transporter like domains"/>
    <property type="match status" value="1"/>
</dbReference>
<dbReference type="PANTHER" id="PTHR48021">
    <property type="match status" value="1"/>
</dbReference>
<evidence type="ECO:0000256" key="2">
    <source>
        <dbReference type="ARBA" id="ARBA00022692"/>
    </source>
</evidence>
<evidence type="ECO:0000256" key="5">
    <source>
        <dbReference type="SAM" id="Phobius"/>
    </source>
</evidence>
<evidence type="ECO:0000256" key="1">
    <source>
        <dbReference type="ARBA" id="ARBA00004141"/>
    </source>
</evidence>